<gene>
    <name evidence="1" type="ORF">FOZ62_021666</name>
</gene>
<accession>A0A7J6PSI0</accession>
<sequence length="140" mass="15310">PYRYEPSVFHYQCERVSTAVEIPESPGAPAVASVRVLCDFDEFHKAFVKLECPEAAAVAFAVKWGGFSKRVVGLGPEIMSHSTKIVRGSEDLGPAISATMDEDRGKYYLQAKDTPGYFICGKADAKIEQTKDLQFAVSVS</sequence>
<comment type="caution">
    <text evidence="1">The sequence shown here is derived from an EMBL/GenBank/DDBJ whole genome shotgun (WGS) entry which is preliminary data.</text>
</comment>
<protein>
    <submittedName>
        <fullName evidence="1">Uncharacterized protein</fullName>
    </submittedName>
</protein>
<evidence type="ECO:0000313" key="2">
    <source>
        <dbReference type="Proteomes" id="UP000574390"/>
    </source>
</evidence>
<dbReference type="AlphaFoldDB" id="A0A7J6PSI0"/>
<feature type="non-terminal residue" evidence="1">
    <location>
        <position position="1"/>
    </location>
</feature>
<feature type="non-terminal residue" evidence="1">
    <location>
        <position position="140"/>
    </location>
</feature>
<dbReference type="Proteomes" id="UP000574390">
    <property type="component" value="Unassembled WGS sequence"/>
</dbReference>
<dbReference type="EMBL" id="JABANM010035079">
    <property type="protein sequence ID" value="KAF4698600.1"/>
    <property type="molecule type" value="Genomic_DNA"/>
</dbReference>
<name>A0A7J6PSI0_PEROL</name>
<proteinExistence type="predicted"/>
<reference evidence="1 2" key="1">
    <citation type="submission" date="2020-04" db="EMBL/GenBank/DDBJ databases">
        <title>Perkinsus olseni comparative genomics.</title>
        <authorList>
            <person name="Bogema D.R."/>
        </authorList>
    </citation>
    <scope>NUCLEOTIDE SEQUENCE [LARGE SCALE GENOMIC DNA]</scope>
    <source>
        <strain evidence="1">ATCC PRA-205</strain>
    </source>
</reference>
<evidence type="ECO:0000313" key="1">
    <source>
        <dbReference type="EMBL" id="KAF4698600.1"/>
    </source>
</evidence>
<organism evidence="1 2">
    <name type="scientific">Perkinsus olseni</name>
    <name type="common">Perkinsus atlanticus</name>
    <dbReference type="NCBI Taxonomy" id="32597"/>
    <lineage>
        <taxon>Eukaryota</taxon>
        <taxon>Sar</taxon>
        <taxon>Alveolata</taxon>
        <taxon>Perkinsozoa</taxon>
        <taxon>Perkinsea</taxon>
        <taxon>Perkinsida</taxon>
        <taxon>Perkinsidae</taxon>
        <taxon>Perkinsus</taxon>
    </lineage>
</organism>